<evidence type="ECO:0000313" key="1">
    <source>
        <dbReference type="EMBL" id="CBI81630.1"/>
    </source>
</evidence>
<protein>
    <submittedName>
        <fullName evidence="1">Uncharacterized protein</fullName>
    </submittedName>
</protein>
<proteinExistence type="predicted"/>
<sequence length="65" mass="7770">MRVQISLFVVVRSNDNTHWCVYKSLQNLDKVSLFRGCFVICRYFLILKAKLYHSTGVLDIYFFIF</sequence>
<dbReference type="EMBL" id="FN645506">
    <property type="protein sequence ID" value="CBI81630.1"/>
    <property type="molecule type" value="Genomic_DNA"/>
</dbReference>
<gene>
    <name evidence="1" type="ORF">B11C_10104</name>
</gene>
<accession>E6YXP2</accession>
<organism evidence="1">
    <name type="scientific">Bartonella schoenbuchensis (strain DSM 13525 / NCTC 13165 / R1)</name>
    <dbReference type="NCBI Taxonomy" id="687861"/>
    <lineage>
        <taxon>Bacteria</taxon>
        <taxon>Pseudomonadati</taxon>
        <taxon>Pseudomonadota</taxon>
        <taxon>Alphaproteobacteria</taxon>
        <taxon>Hyphomicrobiales</taxon>
        <taxon>Bartonellaceae</taxon>
        <taxon>Bartonella</taxon>
    </lineage>
</organism>
<dbReference type="AlphaFoldDB" id="E6YXP2"/>
<name>E6YXP2_BARSR</name>
<reference evidence="1" key="1">
    <citation type="journal article" date="2011" name="PLoS Genet.">
        <title>Parallel evolution of a type IV secretion system in radiating lineages of the host-restricted bacterial pathogen Bartonella.</title>
        <authorList>
            <person name="Engel P."/>
            <person name="Salzburger W."/>
            <person name="Liesch M."/>
            <person name="Chang C.C."/>
            <person name="Maruyama S."/>
            <person name="Lanz C."/>
            <person name="Calteau A."/>
            <person name="Lajus A."/>
            <person name="Medigue C."/>
            <person name="Schuster S.C."/>
            <person name="Dehio C."/>
        </authorList>
    </citation>
    <scope>NUCLEOTIDE SEQUENCE</scope>
    <source>
        <strain evidence="1">R1</strain>
    </source>
</reference>